<protein>
    <submittedName>
        <fullName evidence="1">6872_t:CDS:1</fullName>
    </submittedName>
</protein>
<dbReference type="AlphaFoldDB" id="A0A9N9H2S8"/>
<sequence>MKQPWQQSKKSELEGDGVAAEGIEKRSWGYLRDDERKQYLNGEQMQYSDRL</sequence>
<comment type="caution">
    <text evidence="1">The sequence shown here is derived from an EMBL/GenBank/DDBJ whole genome shotgun (WGS) entry which is preliminary data.</text>
</comment>
<keyword evidence="2" id="KW-1185">Reference proteome</keyword>
<gene>
    <name evidence="1" type="ORF">FMOSSE_LOCUS11164</name>
</gene>
<proteinExistence type="predicted"/>
<name>A0A9N9H2S8_FUNMO</name>
<dbReference type="EMBL" id="CAJVPP010004146">
    <property type="protein sequence ID" value="CAG8644567.1"/>
    <property type="molecule type" value="Genomic_DNA"/>
</dbReference>
<accession>A0A9N9H2S8</accession>
<evidence type="ECO:0000313" key="2">
    <source>
        <dbReference type="Proteomes" id="UP000789375"/>
    </source>
</evidence>
<evidence type="ECO:0000313" key="1">
    <source>
        <dbReference type="EMBL" id="CAG8644567.1"/>
    </source>
</evidence>
<dbReference type="Proteomes" id="UP000789375">
    <property type="component" value="Unassembled WGS sequence"/>
</dbReference>
<organism evidence="1 2">
    <name type="scientific">Funneliformis mosseae</name>
    <name type="common">Endomycorrhizal fungus</name>
    <name type="synonym">Glomus mosseae</name>
    <dbReference type="NCBI Taxonomy" id="27381"/>
    <lineage>
        <taxon>Eukaryota</taxon>
        <taxon>Fungi</taxon>
        <taxon>Fungi incertae sedis</taxon>
        <taxon>Mucoromycota</taxon>
        <taxon>Glomeromycotina</taxon>
        <taxon>Glomeromycetes</taxon>
        <taxon>Glomerales</taxon>
        <taxon>Glomeraceae</taxon>
        <taxon>Funneliformis</taxon>
    </lineage>
</organism>
<reference evidence="1" key="1">
    <citation type="submission" date="2021-06" db="EMBL/GenBank/DDBJ databases">
        <authorList>
            <person name="Kallberg Y."/>
            <person name="Tangrot J."/>
            <person name="Rosling A."/>
        </authorList>
    </citation>
    <scope>NUCLEOTIDE SEQUENCE</scope>
    <source>
        <strain evidence="1">87-6 pot B 2015</strain>
    </source>
</reference>